<gene>
    <name evidence="1" type="ORF">ENSA5_04900</name>
</gene>
<comment type="caution">
    <text evidence="1">The sequence shown here is derived from an EMBL/GenBank/DDBJ whole genome shotgun (WGS) entry which is preliminary data.</text>
</comment>
<organism evidence="1 2">
    <name type="scientific">Enhygromyxa salina</name>
    <dbReference type="NCBI Taxonomy" id="215803"/>
    <lineage>
        <taxon>Bacteria</taxon>
        <taxon>Pseudomonadati</taxon>
        <taxon>Myxococcota</taxon>
        <taxon>Polyangia</taxon>
        <taxon>Nannocystales</taxon>
        <taxon>Nannocystaceae</taxon>
        <taxon>Enhygromyxa</taxon>
    </lineage>
</organism>
<keyword evidence="2" id="KW-1185">Reference proteome</keyword>
<dbReference type="AlphaFoldDB" id="A0A2S9YHY4"/>
<sequence length="246" mass="26050">MICGLLLAAACPKQDEAELAARLDARSVQGREGDERPAPKVHTQDHFTVAEEIRLALISGNVDAALAPAAWMAEHYAELEYPEPWRPYVEHMHDSADKIGSGVELAVASAALVEVGQACAACHVAVDGPEIEVDEPPSADAAGDTGDTDVVTVDHGWAIDTMWTGLTGPSRTAWITGAEALAVAPLVPEEIRGGRSARAEIEELAMRVHEIGDQARQSLVVSGIPGQLFGELLTTCEACHAALDRH</sequence>
<proteinExistence type="predicted"/>
<evidence type="ECO:0000313" key="1">
    <source>
        <dbReference type="EMBL" id="PRQ04725.1"/>
    </source>
</evidence>
<accession>A0A2S9YHY4</accession>
<evidence type="ECO:0000313" key="2">
    <source>
        <dbReference type="Proteomes" id="UP000237968"/>
    </source>
</evidence>
<reference evidence="1 2" key="1">
    <citation type="submission" date="2018-03" db="EMBL/GenBank/DDBJ databases">
        <title>Draft Genome Sequences of the Obligatory Marine Myxobacteria Enhygromyxa salina SWB005.</title>
        <authorList>
            <person name="Poehlein A."/>
            <person name="Moghaddam J.A."/>
            <person name="Harms H."/>
            <person name="Alanjari M."/>
            <person name="Koenig G.M."/>
            <person name="Daniel R."/>
            <person name="Schaeberle T.F."/>
        </authorList>
    </citation>
    <scope>NUCLEOTIDE SEQUENCE [LARGE SCALE GENOMIC DNA]</scope>
    <source>
        <strain evidence="1 2">SWB005</strain>
    </source>
</reference>
<protein>
    <submittedName>
        <fullName evidence="1">Uncharacterized protein</fullName>
    </submittedName>
</protein>
<dbReference type="EMBL" id="PVNK01000025">
    <property type="protein sequence ID" value="PRQ04725.1"/>
    <property type="molecule type" value="Genomic_DNA"/>
</dbReference>
<name>A0A2S9YHY4_9BACT</name>
<dbReference type="Proteomes" id="UP000237968">
    <property type="component" value="Unassembled WGS sequence"/>
</dbReference>